<protein>
    <submittedName>
        <fullName evidence="2">CU044_5270 family protein</fullName>
    </submittedName>
</protein>
<dbReference type="AlphaFoldDB" id="A0A7Y6I652"/>
<comment type="caution">
    <text evidence="2">The sequence shown here is derived from an EMBL/GenBank/DDBJ whole genome shotgun (WGS) entry which is preliminary data.</text>
</comment>
<dbReference type="InterPro" id="IPR047789">
    <property type="entry name" value="CU044_5270-like"/>
</dbReference>
<dbReference type="NCBIfam" id="NF038083">
    <property type="entry name" value="CU044_5270_fam"/>
    <property type="match status" value="1"/>
</dbReference>
<keyword evidence="3" id="KW-1185">Reference proteome</keyword>
<evidence type="ECO:0000256" key="1">
    <source>
        <dbReference type="SAM" id="MobiDB-lite"/>
    </source>
</evidence>
<evidence type="ECO:0000313" key="2">
    <source>
        <dbReference type="EMBL" id="NUW32279.1"/>
    </source>
</evidence>
<evidence type="ECO:0000313" key="3">
    <source>
        <dbReference type="Proteomes" id="UP000586042"/>
    </source>
</evidence>
<feature type="region of interest" description="Disordered" evidence="1">
    <location>
        <begin position="68"/>
        <end position="89"/>
    </location>
</feature>
<sequence length="333" mass="36017">MREFQFVDDVMPDVPPADDARVLAVRAEVLDGTRRRRGLPVWPRVSLAAAAVASVLVAGSVVVPRLGGEQAGTASPAATADRRATTKAVPLATPSSPRAALDAAADRLAAQPPGTGAWWRREAIRTQRLKRTSYTVEDRVTEVLWIDRKGKERYVQGRVSSSLPTAADRRAWKRAGSPKLCGDQDKCRMGRVFFNPLALKRMTLPEEAGELKALLLKHRPTDGSTGEEEWLWATAHWVLLDTAATPRTRAAAYRMLAGLPGTDVVGRVSDAEGRTGIALQHGKADIRQQMVIDPGSGDLLALQTVLAKGGEVLGSFAVRRLGWTDEQPPKATD</sequence>
<dbReference type="EMBL" id="JABWGN010000005">
    <property type="protein sequence ID" value="NUW32279.1"/>
    <property type="molecule type" value="Genomic_DNA"/>
</dbReference>
<accession>A0A7Y6I652</accession>
<name>A0A7Y6I652_9ACTN</name>
<dbReference type="RefSeq" id="WP_175589756.1">
    <property type="nucleotide sequence ID" value="NZ_JABWGN010000005.1"/>
</dbReference>
<proteinExistence type="predicted"/>
<reference evidence="2 3" key="1">
    <citation type="submission" date="2020-06" db="EMBL/GenBank/DDBJ databases">
        <title>Nonomuraea sp. SMC257, a novel actinomycete isolated from soil.</title>
        <authorList>
            <person name="Chanama M."/>
        </authorList>
    </citation>
    <scope>NUCLEOTIDE SEQUENCE [LARGE SCALE GENOMIC DNA]</scope>
    <source>
        <strain evidence="2 3">SMC257</strain>
    </source>
</reference>
<gene>
    <name evidence="2" type="ORF">HTZ77_12670</name>
</gene>
<organism evidence="2 3">
    <name type="scientific">Nonomuraea montanisoli</name>
    <dbReference type="NCBI Taxonomy" id="2741721"/>
    <lineage>
        <taxon>Bacteria</taxon>
        <taxon>Bacillati</taxon>
        <taxon>Actinomycetota</taxon>
        <taxon>Actinomycetes</taxon>
        <taxon>Streptosporangiales</taxon>
        <taxon>Streptosporangiaceae</taxon>
        <taxon>Nonomuraea</taxon>
    </lineage>
</organism>
<dbReference type="Proteomes" id="UP000586042">
    <property type="component" value="Unassembled WGS sequence"/>
</dbReference>